<dbReference type="InterPro" id="IPR050727">
    <property type="entry name" value="GH43_arabinanases"/>
</dbReference>
<dbReference type="Proteomes" id="UP001321748">
    <property type="component" value="Chromosome"/>
</dbReference>
<evidence type="ECO:0000256" key="6">
    <source>
        <dbReference type="SAM" id="MobiDB-lite"/>
    </source>
</evidence>
<evidence type="ECO:0000256" key="3">
    <source>
        <dbReference type="ARBA" id="ARBA00022801"/>
    </source>
</evidence>
<dbReference type="Pfam" id="PF04616">
    <property type="entry name" value="Glyco_hydro_43"/>
    <property type="match status" value="2"/>
</dbReference>
<dbReference type="SUPFAM" id="SSF75005">
    <property type="entry name" value="Arabinanase/levansucrase/invertase"/>
    <property type="match status" value="1"/>
</dbReference>
<dbReference type="Pfam" id="PF16369">
    <property type="entry name" value="GH43_C"/>
    <property type="match status" value="1"/>
</dbReference>
<dbReference type="Gene3D" id="2.115.10.20">
    <property type="entry name" value="Glycosyl hydrolase domain, family 43"/>
    <property type="match status" value="1"/>
</dbReference>
<keyword evidence="3 5" id="KW-0378">Hydrolase</keyword>
<accession>A0ABM8BEA8</accession>
<gene>
    <name evidence="9" type="ORF">KIMH_13730</name>
</gene>
<dbReference type="PROSITE" id="PS51257">
    <property type="entry name" value="PROKAR_LIPOPROTEIN"/>
    <property type="match status" value="1"/>
</dbReference>
<dbReference type="Gene3D" id="2.40.128.10">
    <property type="match status" value="1"/>
</dbReference>
<name>A0ABM8BEA8_9BIFI</name>
<proteinExistence type="inferred from homology"/>
<keyword evidence="7" id="KW-0732">Signal</keyword>
<evidence type="ECO:0000313" key="10">
    <source>
        <dbReference type="Proteomes" id="UP001321748"/>
    </source>
</evidence>
<protein>
    <submittedName>
        <fullName evidence="9">Beta-xylosidase</fullName>
    </submittedName>
</protein>
<dbReference type="RefSeq" id="WP_317642760.1">
    <property type="nucleotide sequence ID" value="NZ_AP026800.1"/>
</dbReference>
<reference evidence="9 10" key="1">
    <citation type="journal article" date="2023" name="Microbiol. Spectr.">
        <title>Symbiosis of Carpenter Bees with Uncharacterized Lactic Acid Bacteria Showing NAD Auxotrophy.</title>
        <authorList>
            <person name="Kawasaki S."/>
            <person name="Ozawa K."/>
            <person name="Mori T."/>
            <person name="Yamamoto A."/>
            <person name="Ito M."/>
            <person name="Ohkuma M."/>
            <person name="Sakamoto M."/>
            <person name="Matsutani M."/>
        </authorList>
    </citation>
    <scope>NUCLEOTIDE SEQUENCE [LARGE SCALE GENOMIC DNA]</scope>
    <source>
        <strain evidence="9 10">KimH</strain>
    </source>
</reference>
<dbReference type="EMBL" id="AP026800">
    <property type="protein sequence ID" value="BDR55262.1"/>
    <property type="molecule type" value="Genomic_DNA"/>
</dbReference>
<evidence type="ECO:0000256" key="7">
    <source>
        <dbReference type="SAM" id="SignalP"/>
    </source>
</evidence>
<dbReference type="CDD" id="cd18832">
    <property type="entry name" value="GH43_GsAbnA-like"/>
    <property type="match status" value="1"/>
</dbReference>
<evidence type="ECO:0000256" key="2">
    <source>
        <dbReference type="ARBA" id="ARBA00009865"/>
    </source>
</evidence>
<sequence>MSSLRRKPLRTGFVALAASAALLLTGALAGCGSTNGTSSSESSKTKAASSASLSEPKRASVHDPSIVKSGNEYYVFGSHRAYAKSSDMVNWTPFTNNLSTDYEKIFADIWKDWPKQSSNPDVKGNMWAPDVIYNKALKKWTMYLSLNGAECRSVIVMLTADKVDGDWTYVGPVVYSGFNRGNFSSTDVGEVLGEDADLSRYQSTTDTGINAIDPTVKYDENGDLWMTFGSWFGGIWMLKLDANTGLRDYATTYPTEPNASDSYYGHKIAGGFGNSGEGSYLIRDKDYWYLFLSYGHLEQKGGYQIRMFRSKSITGPYLDEAGHPAVSTSSSANNWTDTTGVKLLSSYQWSGNKKNDIEVSQGHNSALVDTDGSIYLVYHTRFSDKGEEHQIRVRQLMPTADDWLVAAPYEYRGAKANPKGYKAAQEAGSYELLTHEQDKYFKGPRKATQKDSIDYRGVNKPQKIELKADGSITGDVHGSWKASEGSNQVAIELTDGDHPGSYQGVFAKLPRESDGKQVMTFSAIGSNLCIWGSQY</sequence>
<feature type="domain" description="Extracellular endo-alpha-(1-&gt;5)-L-arabinanase C-terminal" evidence="8">
    <location>
        <begin position="408"/>
        <end position="532"/>
    </location>
</feature>
<comment type="similarity">
    <text evidence="2 5">Belongs to the glycosyl hydrolase 43 family.</text>
</comment>
<evidence type="ECO:0000256" key="5">
    <source>
        <dbReference type="RuleBase" id="RU361187"/>
    </source>
</evidence>
<feature type="region of interest" description="Disordered" evidence="6">
    <location>
        <begin position="33"/>
        <end position="63"/>
    </location>
</feature>
<feature type="chain" id="PRO_5047047193" evidence="7">
    <location>
        <begin position="30"/>
        <end position="535"/>
    </location>
</feature>
<evidence type="ECO:0000313" key="9">
    <source>
        <dbReference type="EMBL" id="BDR55262.1"/>
    </source>
</evidence>
<comment type="pathway">
    <text evidence="1">Glycan metabolism; L-arabinan degradation.</text>
</comment>
<dbReference type="PANTHER" id="PTHR43301:SF3">
    <property type="entry name" value="ARABINAN ENDO-1,5-ALPHA-L-ARABINOSIDASE A-RELATED"/>
    <property type="match status" value="1"/>
</dbReference>
<dbReference type="InterPro" id="IPR032291">
    <property type="entry name" value="Abn2_C"/>
</dbReference>
<dbReference type="InterPro" id="IPR023296">
    <property type="entry name" value="Glyco_hydro_beta-prop_sf"/>
</dbReference>
<evidence type="ECO:0000256" key="4">
    <source>
        <dbReference type="ARBA" id="ARBA00023295"/>
    </source>
</evidence>
<feature type="signal peptide" evidence="7">
    <location>
        <begin position="1"/>
        <end position="29"/>
    </location>
</feature>
<evidence type="ECO:0000256" key="1">
    <source>
        <dbReference type="ARBA" id="ARBA00004834"/>
    </source>
</evidence>
<feature type="compositionally biased region" description="Low complexity" evidence="6">
    <location>
        <begin position="37"/>
        <end position="54"/>
    </location>
</feature>
<keyword evidence="10" id="KW-1185">Reference proteome</keyword>
<keyword evidence="4 5" id="KW-0326">Glycosidase</keyword>
<organism evidence="9 10">
    <name type="scientific">Bombiscardovia apis</name>
    <dbReference type="NCBI Taxonomy" id="2932182"/>
    <lineage>
        <taxon>Bacteria</taxon>
        <taxon>Bacillati</taxon>
        <taxon>Actinomycetota</taxon>
        <taxon>Actinomycetes</taxon>
        <taxon>Bifidobacteriales</taxon>
        <taxon>Bifidobacteriaceae</taxon>
        <taxon>Bombiscardovia</taxon>
    </lineage>
</organism>
<dbReference type="PANTHER" id="PTHR43301">
    <property type="entry name" value="ARABINAN ENDO-1,5-ALPHA-L-ARABINOSIDASE"/>
    <property type="match status" value="1"/>
</dbReference>
<evidence type="ECO:0000259" key="8">
    <source>
        <dbReference type="Pfam" id="PF16369"/>
    </source>
</evidence>
<dbReference type="InterPro" id="IPR006710">
    <property type="entry name" value="Glyco_hydro_43"/>
</dbReference>